<proteinExistence type="predicted"/>
<dbReference type="Proteomes" id="UP000197424">
    <property type="component" value="Chromosome"/>
</dbReference>
<dbReference type="InterPro" id="IPR004572">
    <property type="entry name" value="Protoporphyrinogen_oxidase"/>
</dbReference>
<evidence type="ECO:0000256" key="4">
    <source>
        <dbReference type="ARBA" id="ARBA00023002"/>
    </source>
</evidence>
<dbReference type="EMBL" id="CP022115">
    <property type="protein sequence ID" value="ASJ25281.1"/>
    <property type="molecule type" value="Genomic_DNA"/>
</dbReference>
<dbReference type="Gene3D" id="3.90.660.20">
    <property type="entry name" value="Protoporphyrinogen oxidase, mitochondrial, domain 2"/>
    <property type="match status" value="1"/>
</dbReference>
<dbReference type="RefSeq" id="WP_088861219.1">
    <property type="nucleotide sequence ID" value="NZ_CP022115.1"/>
</dbReference>
<evidence type="ECO:0000256" key="5">
    <source>
        <dbReference type="ARBA" id="ARBA00023133"/>
    </source>
</evidence>
<dbReference type="GO" id="GO:0006783">
    <property type="term" value="P:heme biosynthetic process"/>
    <property type="evidence" value="ECO:0007669"/>
    <property type="project" value="UniProtKB-KW"/>
</dbReference>
<evidence type="ECO:0000259" key="7">
    <source>
        <dbReference type="Pfam" id="PF01593"/>
    </source>
</evidence>
<dbReference type="SUPFAM" id="SSF54373">
    <property type="entry name" value="FAD-linked reductases, C-terminal domain"/>
    <property type="match status" value="1"/>
</dbReference>
<organism evidence="8 9">
    <name type="scientific">Laribacter hongkongensis</name>
    <dbReference type="NCBI Taxonomy" id="168471"/>
    <lineage>
        <taxon>Bacteria</taxon>
        <taxon>Pseudomonadati</taxon>
        <taxon>Pseudomonadota</taxon>
        <taxon>Betaproteobacteria</taxon>
        <taxon>Neisseriales</taxon>
        <taxon>Aquaspirillaceae</taxon>
        <taxon>Laribacter</taxon>
    </lineage>
</organism>
<dbReference type="AlphaFoldDB" id="A0A248LLD5"/>
<dbReference type="PANTHER" id="PTHR42923">
    <property type="entry name" value="PROTOPORPHYRINOGEN OXIDASE"/>
    <property type="match status" value="1"/>
</dbReference>
<gene>
    <name evidence="8" type="ORF">LHGZ1_2450</name>
</gene>
<evidence type="ECO:0000313" key="9">
    <source>
        <dbReference type="Proteomes" id="UP000197424"/>
    </source>
</evidence>
<dbReference type="NCBIfam" id="TIGR00562">
    <property type="entry name" value="proto_IX_ox"/>
    <property type="match status" value="1"/>
</dbReference>
<dbReference type="InterPro" id="IPR002937">
    <property type="entry name" value="Amino_oxidase"/>
</dbReference>
<comment type="pathway">
    <text evidence="6">Porphyrin-containing compound metabolism.</text>
</comment>
<keyword evidence="3" id="KW-0274">FAD</keyword>
<keyword evidence="4" id="KW-0560">Oxidoreductase</keyword>
<evidence type="ECO:0000256" key="2">
    <source>
        <dbReference type="ARBA" id="ARBA00022630"/>
    </source>
</evidence>
<comment type="cofactor">
    <cofactor evidence="1">
        <name>FAD</name>
        <dbReference type="ChEBI" id="CHEBI:57692"/>
    </cofactor>
</comment>
<dbReference type="InterPro" id="IPR036188">
    <property type="entry name" value="FAD/NAD-bd_sf"/>
</dbReference>
<evidence type="ECO:0000256" key="1">
    <source>
        <dbReference type="ARBA" id="ARBA00001974"/>
    </source>
</evidence>
<accession>A0A248LLD5</accession>
<dbReference type="Gene3D" id="3.50.50.60">
    <property type="entry name" value="FAD/NAD(P)-binding domain"/>
    <property type="match status" value="1"/>
</dbReference>
<protein>
    <submittedName>
        <fullName evidence="8">Protoporphyrinogen oxidase</fullName>
    </submittedName>
</protein>
<dbReference type="GO" id="GO:0004729">
    <property type="term" value="F:oxygen-dependent protoporphyrinogen oxidase activity"/>
    <property type="evidence" value="ECO:0007669"/>
    <property type="project" value="InterPro"/>
</dbReference>
<dbReference type="OrthoDB" id="5792777at2"/>
<dbReference type="Gene3D" id="1.10.3110.10">
    <property type="entry name" value="protoporphyrinogen ix oxidase, domain 3"/>
    <property type="match status" value="1"/>
</dbReference>
<dbReference type="SUPFAM" id="SSF51905">
    <property type="entry name" value="FAD/NAD(P)-binding domain"/>
    <property type="match status" value="1"/>
</dbReference>
<evidence type="ECO:0000313" key="8">
    <source>
        <dbReference type="EMBL" id="ASJ25281.1"/>
    </source>
</evidence>
<evidence type="ECO:0000256" key="3">
    <source>
        <dbReference type="ARBA" id="ARBA00022827"/>
    </source>
</evidence>
<keyword evidence="2" id="KW-0285">Flavoprotein</keyword>
<sequence>MVVVIGAGISGLSCAWHLQQRGIPVVVLEAGSRVGGKIGTVAADGYRLELGPNTLYGHAGHLDLLERLGLTAAIRPAAAVVRHRFVLRGDRYEALPSGPLSFLTGSQFGARSKWLALTEPFRRNRPVREPETVAAFFRRRLGDEFVERAISPFVGGIFAGDPEELVAGLTLPVIHEAERQSGSIVRGMFARRKTFRRKATFTLNEGLQQLPEALAQGLDVRLDTPVQALERLETGWRISTPAGGLDADEVVLAVPADVAGQLLASHFPAIAANLANVTYAPVAVLHTAWPRSTVGHDLDGFGGLNPKVEKPFAAGSIWSGALFPDRTPAGETLLTTFVGGMQFLDRYRHDDATLVALALEELRRLYRIQGEPTLCRLTRQEQAIPQYDSHALPLASAVSDLHEHGIRVCANWHGGVSVVDCLDKGQQVAVQCLLDYPPAS</sequence>
<evidence type="ECO:0000256" key="6">
    <source>
        <dbReference type="ARBA" id="ARBA00023444"/>
    </source>
</evidence>
<reference evidence="9" key="1">
    <citation type="submission" date="2017-06" db="EMBL/GenBank/DDBJ databases">
        <title>Whole genome sequence of Laribacter hongkongensis LHGZ1.</title>
        <authorList>
            <person name="Chen D."/>
            <person name="Wu H."/>
            <person name="Chen J."/>
        </authorList>
    </citation>
    <scope>NUCLEOTIDE SEQUENCE [LARGE SCALE GENOMIC DNA]</scope>
    <source>
        <strain evidence="9">LHGZ1</strain>
    </source>
</reference>
<dbReference type="PANTHER" id="PTHR42923:SF3">
    <property type="entry name" value="PROTOPORPHYRINOGEN OXIDASE"/>
    <property type="match status" value="1"/>
</dbReference>
<feature type="domain" description="Amine oxidase" evidence="7">
    <location>
        <begin position="9"/>
        <end position="432"/>
    </location>
</feature>
<dbReference type="InterPro" id="IPR050464">
    <property type="entry name" value="Zeta_carotene_desat/Oxidored"/>
</dbReference>
<keyword evidence="5" id="KW-0350">Heme biosynthesis</keyword>
<name>A0A248LLD5_9NEIS</name>
<dbReference type="Pfam" id="PF01593">
    <property type="entry name" value="Amino_oxidase"/>
    <property type="match status" value="1"/>
</dbReference>